<dbReference type="EMBL" id="MFSS01000026">
    <property type="protein sequence ID" value="OGI44406.1"/>
    <property type="molecule type" value="Genomic_DNA"/>
</dbReference>
<evidence type="ECO:0000256" key="6">
    <source>
        <dbReference type="ARBA" id="ARBA00022777"/>
    </source>
</evidence>
<feature type="transmembrane region" description="Helical" evidence="8">
    <location>
        <begin position="79"/>
        <end position="96"/>
    </location>
</feature>
<dbReference type="STRING" id="1817758.A2150_00215"/>
<keyword evidence="8" id="KW-0812">Transmembrane</keyword>
<evidence type="ECO:0000256" key="7">
    <source>
        <dbReference type="ARBA" id="ARBA00022840"/>
    </source>
</evidence>
<keyword evidence="6" id="KW-0418">Kinase</keyword>
<keyword evidence="8" id="KW-0472">Membrane</keyword>
<keyword evidence="8" id="KW-1133">Transmembrane helix</keyword>
<dbReference type="Gene3D" id="1.10.287.130">
    <property type="match status" value="1"/>
</dbReference>
<keyword evidence="4" id="KW-0808">Transferase</keyword>
<dbReference type="InterPro" id="IPR004358">
    <property type="entry name" value="Sig_transdc_His_kin-like_C"/>
</dbReference>
<evidence type="ECO:0000256" key="2">
    <source>
        <dbReference type="ARBA" id="ARBA00012438"/>
    </source>
</evidence>
<evidence type="ECO:0000313" key="11">
    <source>
        <dbReference type="Proteomes" id="UP000177925"/>
    </source>
</evidence>
<dbReference type="PANTHER" id="PTHR44936">
    <property type="entry name" value="SENSOR PROTEIN CREC"/>
    <property type="match status" value="1"/>
</dbReference>
<evidence type="ECO:0000313" key="10">
    <source>
        <dbReference type="EMBL" id="OGI44406.1"/>
    </source>
</evidence>
<evidence type="ECO:0000256" key="3">
    <source>
        <dbReference type="ARBA" id="ARBA00022553"/>
    </source>
</evidence>
<protein>
    <recommendedName>
        <fullName evidence="2">histidine kinase</fullName>
        <ecNumber evidence="2">2.7.13.3</ecNumber>
    </recommendedName>
</protein>
<keyword evidence="5" id="KW-0547">Nucleotide-binding</keyword>
<comment type="caution">
    <text evidence="10">The sequence shown here is derived from an EMBL/GenBank/DDBJ whole genome shotgun (WGS) entry which is preliminary data.</text>
</comment>
<dbReference type="PROSITE" id="PS50109">
    <property type="entry name" value="HIS_KIN"/>
    <property type="match status" value="1"/>
</dbReference>
<dbReference type="GO" id="GO:0005886">
    <property type="term" value="C:plasma membrane"/>
    <property type="evidence" value="ECO:0007669"/>
    <property type="project" value="UniProtKB-SubCell"/>
</dbReference>
<organism evidence="10 11">
    <name type="scientific">Candidatus Muproteobacteria bacterium RBG_16_64_11</name>
    <dbReference type="NCBI Taxonomy" id="1817758"/>
    <lineage>
        <taxon>Bacteria</taxon>
        <taxon>Pseudomonadati</taxon>
        <taxon>Pseudomonadota</taxon>
        <taxon>Candidatus Muproteobacteria</taxon>
    </lineage>
</organism>
<reference evidence="10 11" key="1">
    <citation type="journal article" date="2016" name="Nat. Commun.">
        <title>Thousands of microbial genomes shed light on interconnected biogeochemical processes in an aquifer system.</title>
        <authorList>
            <person name="Anantharaman K."/>
            <person name="Brown C.T."/>
            <person name="Hug L.A."/>
            <person name="Sharon I."/>
            <person name="Castelle C.J."/>
            <person name="Probst A.J."/>
            <person name="Thomas B.C."/>
            <person name="Singh A."/>
            <person name="Wilkins M.J."/>
            <person name="Karaoz U."/>
            <person name="Brodie E.L."/>
            <person name="Williams K.H."/>
            <person name="Hubbard S.S."/>
            <person name="Banfield J.F."/>
        </authorList>
    </citation>
    <scope>NUCLEOTIDE SEQUENCE [LARGE SCALE GENOMIC DNA]</scope>
</reference>
<dbReference type="Gene3D" id="3.30.565.10">
    <property type="entry name" value="Histidine kinase-like ATPase, C-terminal domain"/>
    <property type="match status" value="1"/>
</dbReference>
<dbReference type="Proteomes" id="UP000177925">
    <property type="component" value="Unassembled WGS sequence"/>
</dbReference>
<feature type="transmembrane region" description="Helical" evidence="8">
    <location>
        <begin position="155"/>
        <end position="178"/>
    </location>
</feature>
<dbReference type="Pfam" id="PF02518">
    <property type="entry name" value="HATPase_c"/>
    <property type="match status" value="1"/>
</dbReference>
<dbReference type="Pfam" id="PF25323">
    <property type="entry name" value="6TM_PilS"/>
    <property type="match status" value="1"/>
</dbReference>
<name>A0A1F6TH48_9PROT</name>
<feature type="transmembrane region" description="Helical" evidence="8">
    <location>
        <begin position="20"/>
        <end position="37"/>
    </location>
</feature>
<evidence type="ECO:0000259" key="9">
    <source>
        <dbReference type="PROSITE" id="PS50109"/>
    </source>
</evidence>
<dbReference type="InterPro" id="IPR050980">
    <property type="entry name" value="2C_sensor_his_kinase"/>
</dbReference>
<accession>A0A1F6TH48</accession>
<keyword evidence="3" id="KW-0597">Phosphoprotein</keyword>
<dbReference type="InterPro" id="IPR003661">
    <property type="entry name" value="HisK_dim/P_dom"/>
</dbReference>
<comment type="catalytic activity">
    <reaction evidence="1">
        <text>ATP + protein L-histidine = ADP + protein N-phospho-L-histidine.</text>
        <dbReference type="EC" id="2.7.13.3"/>
    </reaction>
</comment>
<keyword evidence="7" id="KW-0067">ATP-binding</keyword>
<dbReference type="SMART" id="SM00387">
    <property type="entry name" value="HATPase_c"/>
    <property type="match status" value="1"/>
</dbReference>
<dbReference type="GO" id="GO:0000155">
    <property type="term" value="F:phosphorelay sensor kinase activity"/>
    <property type="evidence" value="ECO:0007669"/>
    <property type="project" value="InterPro"/>
</dbReference>
<dbReference type="InterPro" id="IPR036890">
    <property type="entry name" value="HATPase_C_sf"/>
</dbReference>
<feature type="transmembrane region" description="Helical" evidence="8">
    <location>
        <begin position="125"/>
        <end position="143"/>
    </location>
</feature>
<evidence type="ECO:0000256" key="4">
    <source>
        <dbReference type="ARBA" id="ARBA00022679"/>
    </source>
</evidence>
<feature type="domain" description="Histidine kinase" evidence="9">
    <location>
        <begin position="213"/>
        <end position="415"/>
    </location>
</feature>
<dbReference type="InterPro" id="IPR005467">
    <property type="entry name" value="His_kinase_dom"/>
</dbReference>
<dbReference type="PRINTS" id="PR00344">
    <property type="entry name" value="BCTRLSENSOR"/>
</dbReference>
<dbReference type="AlphaFoldDB" id="A0A1F6TH48"/>
<evidence type="ECO:0000256" key="1">
    <source>
        <dbReference type="ARBA" id="ARBA00000085"/>
    </source>
</evidence>
<evidence type="ECO:0000256" key="5">
    <source>
        <dbReference type="ARBA" id="ARBA00022741"/>
    </source>
</evidence>
<proteinExistence type="predicted"/>
<dbReference type="InterPro" id="IPR003594">
    <property type="entry name" value="HATPase_dom"/>
</dbReference>
<evidence type="ECO:0000256" key="8">
    <source>
        <dbReference type="SAM" id="Phobius"/>
    </source>
</evidence>
<sequence length="420" mass="45293">MNPSSSPLSSTAINLRRLLALRYIALTGQALVLWVAVVDLHMALPQRPLVWIIAGMAVANLLSWLRLKRPWPVREAELFGQLLLDVVALTALLYFSGGPTNPFVMLYLLPLALTAAALPGRYTWVMAGVTAACYSALLVWYVPLPQSHGAHGDEFHLHVLGMWLGFVLSAGLIAWFAVKMAATVRSRDRLLAAMRERELKHERILALGTLATGAAHELGTPLATMAVLVKDIAPGQGIADEKLAILRAQIARCKEILSSLSAAAGQMRAESGRAVALDEFLRELVQRWQSMRPGVETGIRLEGVRPAPMIVAEQTLAQAITNIFNNAADVSPASVEIDGRWTEDELTLEIADRGPGLSPELASVAGKPFVTTKSEGLGLGLFLAYSTFSHFGGEVRLLNRDGGGVVCRLHLPLAALTVND</sequence>
<feature type="transmembrane region" description="Helical" evidence="8">
    <location>
        <begin position="49"/>
        <end position="67"/>
    </location>
</feature>
<dbReference type="SUPFAM" id="SSF55874">
    <property type="entry name" value="ATPase domain of HSP90 chaperone/DNA topoisomerase II/histidine kinase"/>
    <property type="match status" value="1"/>
</dbReference>
<dbReference type="CDD" id="cd00082">
    <property type="entry name" value="HisKA"/>
    <property type="match status" value="1"/>
</dbReference>
<dbReference type="PANTHER" id="PTHR44936:SF10">
    <property type="entry name" value="SENSOR PROTEIN RSTB"/>
    <property type="match status" value="1"/>
</dbReference>
<dbReference type="GO" id="GO:0005524">
    <property type="term" value="F:ATP binding"/>
    <property type="evidence" value="ECO:0007669"/>
    <property type="project" value="UniProtKB-KW"/>
</dbReference>
<dbReference type="EC" id="2.7.13.3" evidence="2"/>
<gene>
    <name evidence="10" type="ORF">A2150_00215</name>
</gene>